<proteinExistence type="inferred from homology"/>
<dbReference type="PANTHER" id="PTHR46300">
    <property type="entry name" value="P450, PUTATIVE (EUROFUNG)-RELATED-RELATED"/>
    <property type="match status" value="1"/>
</dbReference>
<evidence type="ECO:0000256" key="4">
    <source>
        <dbReference type="ARBA" id="ARBA00022723"/>
    </source>
</evidence>
<dbReference type="GO" id="GO:0020037">
    <property type="term" value="F:heme binding"/>
    <property type="evidence" value="ECO:0007669"/>
    <property type="project" value="InterPro"/>
</dbReference>
<evidence type="ECO:0000256" key="6">
    <source>
        <dbReference type="ARBA" id="ARBA00023004"/>
    </source>
</evidence>
<evidence type="ECO:0008006" key="11">
    <source>
        <dbReference type="Google" id="ProtNLM"/>
    </source>
</evidence>
<dbReference type="STRING" id="181874.A0A409Y8X4"/>
<dbReference type="Proteomes" id="UP000284842">
    <property type="component" value="Unassembled WGS sequence"/>
</dbReference>
<dbReference type="EMBL" id="NHTK01001358">
    <property type="protein sequence ID" value="PPQ99429.1"/>
    <property type="molecule type" value="Genomic_DNA"/>
</dbReference>
<dbReference type="GO" id="GO:0016705">
    <property type="term" value="F:oxidoreductase activity, acting on paired donors, with incorporation or reduction of molecular oxygen"/>
    <property type="evidence" value="ECO:0007669"/>
    <property type="project" value="InterPro"/>
</dbReference>
<evidence type="ECO:0000256" key="7">
    <source>
        <dbReference type="ARBA" id="ARBA00023033"/>
    </source>
</evidence>
<keyword evidence="4" id="KW-0479">Metal-binding</keyword>
<dbReference type="Pfam" id="PF00067">
    <property type="entry name" value="p450"/>
    <property type="match status" value="1"/>
</dbReference>
<comment type="similarity">
    <text evidence="2">Belongs to the cytochrome P450 family.</text>
</comment>
<dbReference type="Gene3D" id="1.10.630.10">
    <property type="entry name" value="Cytochrome P450"/>
    <property type="match status" value="1"/>
</dbReference>
<evidence type="ECO:0000313" key="9">
    <source>
        <dbReference type="EMBL" id="PPQ99429.1"/>
    </source>
</evidence>
<accession>A0A409Y8X4</accession>
<dbReference type="InterPro" id="IPR036396">
    <property type="entry name" value="Cyt_P450_sf"/>
</dbReference>
<dbReference type="AlphaFoldDB" id="A0A409Y8X4"/>
<reference evidence="9 10" key="1">
    <citation type="journal article" date="2018" name="Evol. Lett.">
        <title>Horizontal gene cluster transfer increased hallucinogenic mushroom diversity.</title>
        <authorList>
            <person name="Reynolds H.T."/>
            <person name="Vijayakumar V."/>
            <person name="Gluck-Thaler E."/>
            <person name="Korotkin H.B."/>
            <person name="Matheny P.B."/>
            <person name="Slot J.C."/>
        </authorList>
    </citation>
    <scope>NUCLEOTIDE SEQUENCE [LARGE SCALE GENOMIC DNA]</scope>
    <source>
        <strain evidence="9 10">2629</strain>
    </source>
</reference>
<keyword evidence="8" id="KW-1133">Transmembrane helix</keyword>
<dbReference type="InterPro" id="IPR001128">
    <property type="entry name" value="Cyt_P450"/>
</dbReference>
<dbReference type="InterPro" id="IPR050364">
    <property type="entry name" value="Cytochrome_P450_fung"/>
</dbReference>
<dbReference type="InParanoid" id="A0A409Y8X4"/>
<evidence type="ECO:0000256" key="1">
    <source>
        <dbReference type="ARBA" id="ARBA00001971"/>
    </source>
</evidence>
<gene>
    <name evidence="9" type="ORF">CVT24_005416</name>
</gene>
<dbReference type="GO" id="GO:0005506">
    <property type="term" value="F:iron ion binding"/>
    <property type="evidence" value="ECO:0007669"/>
    <property type="project" value="InterPro"/>
</dbReference>
<dbReference type="GO" id="GO:0004497">
    <property type="term" value="F:monooxygenase activity"/>
    <property type="evidence" value="ECO:0007669"/>
    <property type="project" value="UniProtKB-KW"/>
</dbReference>
<keyword evidence="8" id="KW-0472">Membrane</keyword>
<feature type="transmembrane region" description="Helical" evidence="8">
    <location>
        <begin position="24"/>
        <end position="42"/>
    </location>
</feature>
<evidence type="ECO:0000256" key="3">
    <source>
        <dbReference type="ARBA" id="ARBA00022617"/>
    </source>
</evidence>
<evidence type="ECO:0000256" key="5">
    <source>
        <dbReference type="ARBA" id="ARBA00023002"/>
    </source>
</evidence>
<evidence type="ECO:0000256" key="2">
    <source>
        <dbReference type="ARBA" id="ARBA00010617"/>
    </source>
</evidence>
<keyword evidence="5" id="KW-0560">Oxidoreductase</keyword>
<keyword evidence="6" id="KW-0408">Iron</keyword>
<keyword evidence="10" id="KW-1185">Reference proteome</keyword>
<evidence type="ECO:0000256" key="8">
    <source>
        <dbReference type="SAM" id="Phobius"/>
    </source>
</evidence>
<dbReference type="PANTHER" id="PTHR46300:SF7">
    <property type="entry name" value="P450, PUTATIVE (EUROFUNG)-RELATED"/>
    <property type="match status" value="1"/>
</dbReference>
<protein>
    <recommendedName>
        <fullName evidence="11">Cytochrome P450</fullName>
    </recommendedName>
</protein>
<sequence>MRPQLPAVTHVVSYLLSVSESYPYLSYAGGAVFVAIVTRWLAGRRRNPQGLPYPPGPRGLPFIGAYYKIPQKKPWAVYKEWSKKHGDLIFYKAMGHNYLIVQSLSRASDLFEKRSAIYSDRPPQPMAVDLMGWGFNMGWQPYGSWWHRHRKAFHEHFNVNAIEKYDPIQTKELHRFLDKLLRQPADFAVHVHKYIHKNRVLLKFGNANRHDSTAYSQELLRKPRMVSQFRVTTTTQMKLTSTFNVVAALIVSVSLVGATPTPEPNAAALRPITNSCNPPILCELRKRLFGE</sequence>
<name>A0A409Y8X4_9AGAR</name>
<keyword evidence="3" id="KW-0349">Heme</keyword>
<evidence type="ECO:0000313" key="10">
    <source>
        <dbReference type="Proteomes" id="UP000284842"/>
    </source>
</evidence>
<dbReference type="OrthoDB" id="2789670at2759"/>
<comment type="cofactor">
    <cofactor evidence="1">
        <name>heme</name>
        <dbReference type="ChEBI" id="CHEBI:30413"/>
    </cofactor>
</comment>
<keyword evidence="7" id="KW-0503">Monooxygenase</keyword>
<keyword evidence="8" id="KW-0812">Transmembrane</keyword>
<organism evidence="9 10">
    <name type="scientific">Panaeolus cyanescens</name>
    <dbReference type="NCBI Taxonomy" id="181874"/>
    <lineage>
        <taxon>Eukaryota</taxon>
        <taxon>Fungi</taxon>
        <taxon>Dikarya</taxon>
        <taxon>Basidiomycota</taxon>
        <taxon>Agaricomycotina</taxon>
        <taxon>Agaricomycetes</taxon>
        <taxon>Agaricomycetidae</taxon>
        <taxon>Agaricales</taxon>
        <taxon>Agaricineae</taxon>
        <taxon>Galeropsidaceae</taxon>
        <taxon>Panaeolus</taxon>
    </lineage>
</organism>
<comment type="caution">
    <text evidence="9">The sequence shown here is derived from an EMBL/GenBank/DDBJ whole genome shotgun (WGS) entry which is preliminary data.</text>
</comment>
<dbReference type="SUPFAM" id="SSF48264">
    <property type="entry name" value="Cytochrome P450"/>
    <property type="match status" value="1"/>
</dbReference>